<dbReference type="PANTHER" id="PTHR13420">
    <property type="entry name" value="UPF0235 PROTEIN C15ORF40"/>
    <property type="match status" value="1"/>
</dbReference>
<dbReference type="PANTHER" id="PTHR13420:SF7">
    <property type="entry name" value="UPF0235 PROTEIN C15ORF40"/>
    <property type="match status" value="1"/>
</dbReference>
<dbReference type="InterPro" id="IPR003746">
    <property type="entry name" value="DUF167"/>
</dbReference>
<dbReference type="SUPFAM" id="SSF69786">
    <property type="entry name" value="YggU-like"/>
    <property type="match status" value="1"/>
</dbReference>
<dbReference type="NCBIfam" id="TIGR00251">
    <property type="entry name" value="DUF167 family protein"/>
    <property type="match status" value="1"/>
</dbReference>
<reference evidence="4" key="1">
    <citation type="journal article" date="2019" name="Int. J. Syst. Evol. Microbiol.">
        <title>The Global Catalogue of Microorganisms (GCM) 10K type strain sequencing project: providing services to taxonomists for standard genome sequencing and annotation.</title>
        <authorList>
            <consortium name="The Broad Institute Genomics Platform"/>
            <consortium name="The Broad Institute Genome Sequencing Center for Infectious Disease"/>
            <person name="Wu L."/>
            <person name="Ma J."/>
        </authorList>
    </citation>
    <scope>NUCLEOTIDE SEQUENCE [LARGE SCALE GENOMIC DNA]</scope>
    <source>
        <strain evidence="4">KCTC 62164</strain>
    </source>
</reference>
<proteinExistence type="inferred from homology"/>
<dbReference type="HAMAP" id="MF_00634">
    <property type="entry name" value="UPF0235"/>
    <property type="match status" value="1"/>
</dbReference>
<dbReference type="EMBL" id="JBHRSL010000003">
    <property type="protein sequence ID" value="MFC3051498.1"/>
    <property type="molecule type" value="Genomic_DNA"/>
</dbReference>
<comment type="similarity">
    <text evidence="1 2">Belongs to the UPF0235 family.</text>
</comment>
<dbReference type="InterPro" id="IPR036591">
    <property type="entry name" value="YggU-like_sf"/>
</dbReference>
<evidence type="ECO:0000313" key="4">
    <source>
        <dbReference type="Proteomes" id="UP001595444"/>
    </source>
</evidence>
<dbReference type="Proteomes" id="UP001595444">
    <property type="component" value="Unassembled WGS sequence"/>
</dbReference>
<sequence>MLKSHENGVILSIKLTPKASKNALVRIGLDQDNHKVLYASVTAVPEKGKANTALIKLLSKELGQPKSAFQLISGELSRRKTVLILGESDALTASLRASITALQLPEK</sequence>
<keyword evidence="4" id="KW-1185">Reference proteome</keyword>
<comment type="caution">
    <text evidence="3">The sequence shown here is derived from an EMBL/GenBank/DDBJ whole genome shotgun (WGS) entry which is preliminary data.</text>
</comment>
<name>A0ABV7D2U9_9PROT</name>
<dbReference type="Pfam" id="PF02594">
    <property type="entry name" value="DUF167"/>
    <property type="match status" value="1"/>
</dbReference>
<dbReference type="Gene3D" id="3.30.1200.10">
    <property type="entry name" value="YggU-like"/>
    <property type="match status" value="1"/>
</dbReference>
<dbReference type="SMART" id="SM01152">
    <property type="entry name" value="DUF167"/>
    <property type="match status" value="1"/>
</dbReference>
<evidence type="ECO:0000256" key="2">
    <source>
        <dbReference type="HAMAP-Rule" id="MF_00634"/>
    </source>
</evidence>
<dbReference type="RefSeq" id="WP_194214297.1">
    <property type="nucleotide sequence ID" value="NZ_CP061205.1"/>
</dbReference>
<protein>
    <recommendedName>
        <fullName evidence="2">UPF0235 protein ACFOKA_06240</fullName>
    </recommendedName>
</protein>
<organism evidence="3 4">
    <name type="scientific">Kordiimonas pumila</name>
    <dbReference type="NCBI Taxonomy" id="2161677"/>
    <lineage>
        <taxon>Bacteria</taxon>
        <taxon>Pseudomonadati</taxon>
        <taxon>Pseudomonadota</taxon>
        <taxon>Alphaproteobacteria</taxon>
        <taxon>Kordiimonadales</taxon>
        <taxon>Kordiimonadaceae</taxon>
        <taxon>Kordiimonas</taxon>
    </lineage>
</organism>
<accession>A0ABV7D2U9</accession>
<evidence type="ECO:0000256" key="1">
    <source>
        <dbReference type="ARBA" id="ARBA00010364"/>
    </source>
</evidence>
<evidence type="ECO:0000313" key="3">
    <source>
        <dbReference type="EMBL" id="MFC3051498.1"/>
    </source>
</evidence>
<gene>
    <name evidence="3" type="ORF">ACFOKA_06240</name>
</gene>